<dbReference type="EMBL" id="CP001933">
    <property type="protein sequence ID" value="ADD07163.1"/>
    <property type="molecule type" value="Genomic_DNA"/>
</dbReference>
<keyword evidence="2" id="KW-0614">Plasmid</keyword>
<dbReference type="GeneID" id="8826481"/>
<dbReference type="Proteomes" id="UP000001879">
    <property type="component" value="Plasmid pNMAG01"/>
</dbReference>
<dbReference type="AlphaFoldDB" id="D3T0Q4"/>
<dbReference type="OrthoDB" id="205581at2157"/>
<evidence type="ECO:0000313" key="2">
    <source>
        <dbReference type="EMBL" id="ADD07163.1"/>
    </source>
</evidence>
<evidence type="ECO:0000256" key="1">
    <source>
        <dbReference type="SAM" id="Phobius"/>
    </source>
</evidence>
<sequence>MRVETITRINFDPPESLSLRVAFLSLWFIDMVAATLFFVVPYANELNPVTVLFFEFLGLPGVPLAAGLYALLIMGIGHVLSHPRDIQFIGAIVAFYTLFVINNVLLLLSGDPLVSIVGL</sequence>
<keyword evidence="3" id="KW-1185">Reference proteome</keyword>
<protein>
    <recommendedName>
        <fullName evidence="4">DUF5658 domain-containing protein</fullName>
    </recommendedName>
</protein>
<dbReference type="KEGG" id="nmg:Nmag_3613"/>
<reference evidence="3" key="1">
    <citation type="submission" date="2010-02" db="EMBL/GenBank/DDBJ databases">
        <title>Complete sequence of plasmid 1 of Natrialba magadii ATCC 43099.</title>
        <authorList>
            <consortium name="US DOE Joint Genome Institute"/>
            <person name="Lucas S."/>
            <person name="Copeland A."/>
            <person name="Lapidus A."/>
            <person name="Cheng J.-F."/>
            <person name="Bruce D."/>
            <person name="Goodwin L."/>
            <person name="Pitluck S."/>
            <person name="Davenport K."/>
            <person name="Saunders E."/>
            <person name="Detter J.C."/>
            <person name="Han C."/>
            <person name="Tapia R."/>
            <person name="Land M."/>
            <person name="Hauser L."/>
            <person name="Kyrpides N."/>
            <person name="Mikhailova N."/>
            <person name="De Castro R.E."/>
            <person name="Maupin-Furlow J.A."/>
            <person name="Woyke T."/>
        </authorList>
    </citation>
    <scope>NUCLEOTIDE SEQUENCE [LARGE SCALE GENOMIC DNA]</scope>
    <source>
        <strain evidence="3">ATCC 43099 / DSM 3394 / CCM 3739 / CIP 104546 / IAM 13178 / JCM 8861 / NBRC 102185 / NCIMB 2190 / MS3</strain>
        <plasmid evidence="3">pNMAG01</plasmid>
    </source>
</reference>
<geneLocation type="plasmid" evidence="2 3">
    <name>pNMAG01</name>
</geneLocation>
<keyword evidence="1" id="KW-0812">Transmembrane</keyword>
<keyword evidence="1" id="KW-1133">Transmembrane helix</keyword>
<keyword evidence="1" id="KW-0472">Membrane</keyword>
<feature type="transmembrane region" description="Helical" evidence="1">
    <location>
        <begin position="49"/>
        <end position="76"/>
    </location>
</feature>
<reference evidence="2 3" key="2">
    <citation type="journal article" date="2012" name="BMC Genomics">
        <title>A comparative genomics perspective on the genetic content of the alkaliphilic haloarchaeon Natrialba magadii ATCC 43099T.</title>
        <authorList>
            <person name="Siddaramappa S."/>
            <person name="Challacombe J.F."/>
            <person name="Decastro R.E."/>
            <person name="Pfeiffer F."/>
            <person name="Sastre D.E."/>
            <person name="Gimenez M.I."/>
            <person name="Paggi R.A."/>
            <person name="Detter J.C."/>
            <person name="Davenport K.W."/>
            <person name="Goodwin L.A."/>
            <person name="Kyrpides N."/>
            <person name="Tapia R."/>
            <person name="Pitluck S."/>
            <person name="Lucas S."/>
            <person name="Woyke T."/>
            <person name="Maupin-Furlow J.A."/>
        </authorList>
    </citation>
    <scope>NUCLEOTIDE SEQUENCE [LARGE SCALE GENOMIC DNA]</scope>
    <source>
        <strain evidence="3">ATCC 43099 / DSM 3394 / CCM 3739 / CIP 104546 / IAM 13178 / JCM 8861 / NBRC 102185 / NCIMB 2190 / MS3</strain>
    </source>
</reference>
<accession>D3T0Q4</accession>
<feature type="transmembrane region" description="Helical" evidence="1">
    <location>
        <begin position="21"/>
        <end position="43"/>
    </location>
</feature>
<gene>
    <name evidence="2" type="ordered locus">Nmag_3613</name>
</gene>
<name>D3T0Q4_NATMM</name>
<evidence type="ECO:0000313" key="3">
    <source>
        <dbReference type="Proteomes" id="UP000001879"/>
    </source>
</evidence>
<organism evidence="2 3">
    <name type="scientific">Natrialba magadii (strain ATCC 43099 / DSM 3394 / CCM 3739 / CIP 104546 / IAM 13178 / JCM 8861 / NBRC 102185 / NCIMB 2190 / MS3)</name>
    <name type="common">Natronobacterium magadii</name>
    <dbReference type="NCBI Taxonomy" id="547559"/>
    <lineage>
        <taxon>Archaea</taxon>
        <taxon>Methanobacteriati</taxon>
        <taxon>Methanobacteriota</taxon>
        <taxon>Stenosarchaea group</taxon>
        <taxon>Halobacteria</taxon>
        <taxon>Halobacteriales</taxon>
        <taxon>Natrialbaceae</taxon>
        <taxon>Natrialba</taxon>
    </lineage>
</organism>
<dbReference type="HOGENOM" id="CLU_161785_0_0_2"/>
<evidence type="ECO:0008006" key="4">
    <source>
        <dbReference type="Google" id="ProtNLM"/>
    </source>
</evidence>
<proteinExistence type="predicted"/>
<feature type="transmembrane region" description="Helical" evidence="1">
    <location>
        <begin position="88"/>
        <end position="109"/>
    </location>
</feature>
<dbReference type="RefSeq" id="WP_012996857.1">
    <property type="nucleotide sequence ID" value="NC_013923.1"/>
</dbReference>